<dbReference type="EMBL" id="JAZDUA010000007">
    <property type="protein sequence ID" value="KAK7873909.1"/>
    <property type="molecule type" value="Genomic_DNA"/>
</dbReference>
<organism evidence="1 2">
    <name type="scientific">Gryllus longicercus</name>
    <dbReference type="NCBI Taxonomy" id="2509291"/>
    <lineage>
        <taxon>Eukaryota</taxon>
        <taxon>Metazoa</taxon>
        <taxon>Ecdysozoa</taxon>
        <taxon>Arthropoda</taxon>
        <taxon>Hexapoda</taxon>
        <taxon>Insecta</taxon>
        <taxon>Pterygota</taxon>
        <taxon>Neoptera</taxon>
        <taxon>Polyneoptera</taxon>
        <taxon>Orthoptera</taxon>
        <taxon>Ensifera</taxon>
        <taxon>Gryllidea</taxon>
        <taxon>Grylloidea</taxon>
        <taxon>Gryllidae</taxon>
        <taxon>Gryllinae</taxon>
        <taxon>Gryllus</taxon>
    </lineage>
</organism>
<keyword evidence="2" id="KW-1185">Reference proteome</keyword>
<evidence type="ECO:0000313" key="1">
    <source>
        <dbReference type="EMBL" id="KAK7873909.1"/>
    </source>
</evidence>
<sequence>MTRKITRKFTCKINVLELRDVLLSVGLQPLIGHGASPLRLSRSASQRVAARALPASDLGALQAGGAEARAGVSEGGGGGAGVGVGGGRRRVSGRCLLPGAAHLVASHGGAVVAYGGHLQVCVYVIIGFSLLPKRPFAVVGRGERSRLQNTHVCGGLVVSEEVAGGGEEQEEEVVMVAEEACTTPHRRGGAVRQPLDSRRRAHEDVRLCGRRLLKYHHQ</sequence>
<proteinExistence type="predicted"/>
<reference evidence="1 2" key="1">
    <citation type="submission" date="2024-03" db="EMBL/GenBank/DDBJ databases">
        <title>The genome assembly and annotation of the cricket Gryllus longicercus Weissman &amp; Gray.</title>
        <authorList>
            <person name="Szrajer S."/>
            <person name="Gray D."/>
            <person name="Ylla G."/>
        </authorList>
    </citation>
    <scope>NUCLEOTIDE SEQUENCE [LARGE SCALE GENOMIC DNA]</scope>
    <source>
        <strain evidence="1">DAG 2021-001</strain>
        <tissue evidence="1">Whole body minus gut</tissue>
    </source>
</reference>
<gene>
    <name evidence="1" type="ORF">R5R35_012925</name>
</gene>
<dbReference type="AlphaFoldDB" id="A0AAN9WS09"/>
<name>A0AAN9WS09_9ORTH</name>
<evidence type="ECO:0000313" key="2">
    <source>
        <dbReference type="Proteomes" id="UP001378592"/>
    </source>
</evidence>
<accession>A0AAN9WS09</accession>
<comment type="caution">
    <text evidence="1">The sequence shown here is derived from an EMBL/GenBank/DDBJ whole genome shotgun (WGS) entry which is preliminary data.</text>
</comment>
<dbReference type="Proteomes" id="UP001378592">
    <property type="component" value="Unassembled WGS sequence"/>
</dbReference>
<protein>
    <submittedName>
        <fullName evidence="1">Uncharacterized protein</fullName>
    </submittedName>
</protein>